<name>A0A1D3L222_9EURY</name>
<dbReference type="GeneID" id="30411968"/>
<dbReference type="EMBL" id="LT607756">
    <property type="protein sequence ID" value="SCG85681.1"/>
    <property type="molecule type" value="Genomic_DNA"/>
</dbReference>
<dbReference type="OrthoDB" id="8522at2157"/>
<organism evidence="5 6">
    <name type="scientific">Methanobacterium congolense</name>
    <dbReference type="NCBI Taxonomy" id="118062"/>
    <lineage>
        <taxon>Archaea</taxon>
        <taxon>Methanobacteriati</taxon>
        <taxon>Methanobacteriota</taxon>
        <taxon>Methanomada group</taxon>
        <taxon>Methanobacteria</taxon>
        <taxon>Methanobacteriales</taxon>
        <taxon>Methanobacteriaceae</taxon>
        <taxon>Methanobacterium</taxon>
    </lineage>
</organism>
<evidence type="ECO:0000256" key="2">
    <source>
        <dbReference type="ARBA" id="ARBA00022630"/>
    </source>
</evidence>
<dbReference type="Pfam" id="PF01613">
    <property type="entry name" value="Flavin_Reduct"/>
    <property type="match status" value="1"/>
</dbReference>
<dbReference type="Proteomes" id="UP000094707">
    <property type="component" value="Chromosome I"/>
</dbReference>
<feature type="domain" description="Flavin reductase like" evidence="4">
    <location>
        <begin position="10"/>
        <end position="147"/>
    </location>
</feature>
<comment type="similarity">
    <text evidence="3">Belongs to the flavoredoxin family.</text>
</comment>
<dbReference type="KEGG" id="mcub:MCBB_1123"/>
<accession>A0A1D3L222</accession>
<proteinExistence type="inferred from homology"/>
<dbReference type="PANTHER" id="PTHR43567">
    <property type="entry name" value="FLAVOREDOXIN-RELATED-RELATED"/>
    <property type="match status" value="1"/>
</dbReference>
<comment type="cofactor">
    <cofactor evidence="1">
        <name>FMN</name>
        <dbReference type="ChEBI" id="CHEBI:58210"/>
    </cofactor>
</comment>
<gene>
    <name evidence="5" type="primary">flr3</name>
    <name evidence="5" type="ORF">MCBB_1123</name>
</gene>
<dbReference type="RefSeq" id="WP_071906814.1">
    <property type="nucleotide sequence ID" value="NZ_LT607756.1"/>
</dbReference>
<keyword evidence="6" id="KW-1185">Reference proteome</keyword>
<evidence type="ECO:0000313" key="5">
    <source>
        <dbReference type="EMBL" id="SCG85681.1"/>
    </source>
</evidence>
<reference evidence="5 6" key="1">
    <citation type="submission" date="2016-08" db="EMBL/GenBank/DDBJ databases">
        <authorList>
            <person name="Seilhamer J.J."/>
        </authorList>
    </citation>
    <scope>NUCLEOTIDE SEQUENCE [LARGE SCALE GENOMIC DNA]</scope>
    <source>
        <strain evidence="5">Buetzberg</strain>
    </source>
</reference>
<dbReference type="Gene3D" id="2.30.110.10">
    <property type="entry name" value="Electron Transport, Fmn-binding Protein, Chain A"/>
    <property type="match status" value="1"/>
</dbReference>
<evidence type="ECO:0000259" key="4">
    <source>
        <dbReference type="SMART" id="SM00903"/>
    </source>
</evidence>
<dbReference type="GO" id="GO:0010181">
    <property type="term" value="F:FMN binding"/>
    <property type="evidence" value="ECO:0007669"/>
    <property type="project" value="InterPro"/>
</dbReference>
<dbReference type="STRING" id="118062.MCBB_1123"/>
<dbReference type="PANTHER" id="PTHR43567:SF1">
    <property type="entry name" value="FLAVOREDOXIN"/>
    <property type="match status" value="1"/>
</dbReference>
<keyword evidence="2" id="KW-0285">Flavoprotein</keyword>
<sequence>MEKIDIGRNGFVYPMPVALLGTNVNGKANFMALGWVMRASMNPPLLTVSVNKNHLTNKAIRENKTFSVNFPSVDMMEKTDYCGLVSGKSTDKSYLFEIYYGNLETAPMIEECPLSLECKLIDIYEMPTNDLFIGEIESTYTEKQYLSDGKPDIKKMNPAVLTMPDNNYWSVGKNTGKAWDIGKNLKK</sequence>
<evidence type="ECO:0000256" key="3">
    <source>
        <dbReference type="ARBA" id="ARBA00038054"/>
    </source>
</evidence>
<protein>
    <submittedName>
        <fullName evidence="5">Flavoredoxin</fullName>
    </submittedName>
</protein>
<evidence type="ECO:0000313" key="6">
    <source>
        <dbReference type="Proteomes" id="UP000094707"/>
    </source>
</evidence>
<dbReference type="InterPro" id="IPR012349">
    <property type="entry name" value="Split_barrel_FMN-bd"/>
</dbReference>
<dbReference type="InterPro" id="IPR002563">
    <property type="entry name" value="Flavin_Rdtase-like_dom"/>
</dbReference>
<dbReference type="InterPro" id="IPR052174">
    <property type="entry name" value="Flavoredoxin"/>
</dbReference>
<evidence type="ECO:0000256" key="1">
    <source>
        <dbReference type="ARBA" id="ARBA00001917"/>
    </source>
</evidence>
<dbReference type="SMART" id="SM00903">
    <property type="entry name" value="Flavin_Reduct"/>
    <property type="match status" value="1"/>
</dbReference>
<dbReference type="SUPFAM" id="SSF50475">
    <property type="entry name" value="FMN-binding split barrel"/>
    <property type="match status" value="1"/>
</dbReference>
<dbReference type="PATRIC" id="fig|129848.4.peg.1131"/>
<dbReference type="AlphaFoldDB" id="A0A1D3L222"/>